<evidence type="ECO:0000256" key="4">
    <source>
        <dbReference type="ARBA" id="ARBA00023033"/>
    </source>
</evidence>
<keyword evidence="5 7" id="KW-0472">Membrane</keyword>
<protein>
    <submittedName>
        <fullName evidence="8">Uncharacterized mitochondrial membrane protein C800.14c, partial</fullName>
    </submittedName>
</protein>
<evidence type="ECO:0000256" key="7">
    <source>
        <dbReference type="SAM" id="Phobius"/>
    </source>
</evidence>
<dbReference type="EMBL" id="BLKC01000039">
    <property type="protein sequence ID" value="GFF39839.1"/>
    <property type="molecule type" value="Genomic_DNA"/>
</dbReference>
<comment type="caution">
    <text evidence="8">The sequence shown here is derived from an EMBL/GenBank/DDBJ whole genome shotgun (WGS) entry which is preliminary data.</text>
</comment>
<dbReference type="Pfam" id="PF08592">
    <property type="entry name" value="Anthrone_oxy"/>
    <property type="match status" value="1"/>
</dbReference>
<reference evidence="8 9" key="1">
    <citation type="submission" date="2020-01" db="EMBL/GenBank/DDBJ databases">
        <title>Draft genome sequence of Aspergillus udagawae IFM 46972.</title>
        <authorList>
            <person name="Takahashi H."/>
            <person name="Yaguchi T."/>
        </authorList>
    </citation>
    <scope>NUCLEOTIDE SEQUENCE [LARGE SCALE GENOMIC DNA]</scope>
    <source>
        <strain evidence="8 9">IFM 46972</strain>
    </source>
</reference>
<dbReference type="Proteomes" id="UP000465221">
    <property type="component" value="Unassembled WGS sequence"/>
</dbReference>
<keyword evidence="4" id="KW-0560">Oxidoreductase</keyword>
<gene>
    <name evidence="8" type="ORF">IFM46972_06013</name>
</gene>
<dbReference type="GO" id="GO:0004497">
    <property type="term" value="F:monooxygenase activity"/>
    <property type="evidence" value="ECO:0007669"/>
    <property type="project" value="UniProtKB-KW"/>
</dbReference>
<accession>A0A8H3NW86</accession>
<proteinExistence type="inferred from homology"/>
<dbReference type="GO" id="GO:0016020">
    <property type="term" value="C:membrane"/>
    <property type="evidence" value="ECO:0007669"/>
    <property type="project" value="UniProtKB-SubCell"/>
</dbReference>
<comment type="similarity">
    <text evidence="6">Belongs to the anthrone oxygenase family.</text>
</comment>
<dbReference type="AlphaFoldDB" id="A0A8H3NW86"/>
<evidence type="ECO:0000256" key="6">
    <source>
        <dbReference type="ARBA" id="ARBA00034313"/>
    </source>
</evidence>
<name>A0A8H3NW86_9EURO</name>
<evidence type="ECO:0000313" key="9">
    <source>
        <dbReference type="Proteomes" id="UP000465221"/>
    </source>
</evidence>
<feature type="transmembrane region" description="Helical" evidence="7">
    <location>
        <begin position="103"/>
        <end position="123"/>
    </location>
</feature>
<evidence type="ECO:0000256" key="5">
    <source>
        <dbReference type="ARBA" id="ARBA00023136"/>
    </source>
</evidence>
<comment type="subcellular location">
    <subcellularLocation>
        <location evidence="1">Membrane</location>
        <topology evidence="1">Multi-pass membrane protein</topology>
    </subcellularLocation>
</comment>
<feature type="transmembrane region" description="Helical" evidence="7">
    <location>
        <begin position="158"/>
        <end position="176"/>
    </location>
</feature>
<evidence type="ECO:0000256" key="3">
    <source>
        <dbReference type="ARBA" id="ARBA00022989"/>
    </source>
</evidence>
<evidence type="ECO:0000256" key="1">
    <source>
        <dbReference type="ARBA" id="ARBA00004141"/>
    </source>
</evidence>
<keyword evidence="3 7" id="KW-1133">Transmembrane helix</keyword>
<dbReference type="InterPro" id="IPR013901">
    <property type="entry name" value="Anthrone_oxy"/>
</dbReference>
<sequence>MSEFPTAFRAAQVLGLTGAAWLSETGNMFSASLLTTPALLQSLREKQVTPSTAAKIWANMYNNGKTQNPPVAVATAAVLFYLSWSVREGTALSLLAARNSSSLYAVSGALVLGIVPFTLGVMMGTNRSLLAKVGAKDELEATRTEVESLLERWGVLNALRGGLPLVGAVVAVVAAFP</sequence>
<evidence type="ECO:0000256" key="2">
    <source>
        <dbReference type="ARBA" id="ARBA00022692"/>
    </source>
</evidence>
<keyword evidence="2 7" id="KW-0812">Transmembrane</keyword>
<dbReference type="PANTHER" id="PTHR35042:SF1">
    <property type="entry name" value="DUF1772-DOMAIN-CONTAINING PROTEIN"/>
    <property type="match status" value="1"/>
</dbReference>
<dbReference type="PANTHER" id="PTHR35042">
    <property type="entry name" value="ANTHRONE OXYGENASE ENCC"/>
    <property type="match status" value="1"/>
</dbReference>
<evidence type="ECO:0000313" key="8">
    <source>
        <dbReference type="EMBL" id="GFF39839.1"/>
    </source>
</evidence>
<keyword evidence="4" id="KW-0503">Monooxygenase</keyword>
<organism evidence="8 9">
    <name type="scientific">Aspergillus udagawae</name>
    <dbReference type="NCBI Taxonomy" id="91492"/>
    <lineage>
        <taxon>Eukaryota</taxon>
        <taxon>Fungi</taxon>
        <taxon>Dikarya</taxon>
        <taxon>Ascomycota</taxon>
        <taxon>Pezizomycotina</taxon>
        <taxon>Eurotiomycetes</taxon>
        <taxon>Eurotiomycetidae</taxon>
        <taxon>Eurotiales</taxon>
        <taxon>Aspergillaceae</taxon>
        <taxon>Aspergillus</taxon>
        <taxon>Aspergillus subgen. Fumigati</taxon>
    </lineage>
</organism>